<gene>
    <name evidence="2" type="ORF">HBF26_08520</name>
</gene>
<accession>A0ABX0Q3F4</accession>
<evidence type="ECO:0000259" key="1">
    <source>
        <dbReference type="Pfam" id="PF09836"/>
    </source>
</evidence>
<evidence type="ECO:0000313" key="2">
    <source>
        <dbReference type="EMBL" id="NID04927.1"/>
    </source>
</evidence>
<dbReference type="InterPro" id="IPR018640">
    <property type="entry name" value="DUF2063"/>
</dbReference>
<dbReference type="Pfam" id="PF09836">
    <property type="entry name" value="DUF2063"/>
    <property type="match status" value="1"/>
</dbReference>
<comment type="caution">
    <text evidence="2">The sequence shown here is derived from an EMBL/GenBank/DDBJ whole genome shotgun (WGS) entry which is preliminary data.</text>
</comment>
<sequence>MKLAQWQEGFRDWLTTGSADSTDVFGDRAWPGLTVYQNNYRTQLVTCLEVSYPQLLRRIGEGNFRNAAMAHIDAHPPRGWTLDTYGADFVDTLVAVFPRNPDLHELAWIEWSLSEAFVAPDASPLAREALWSVNWDEARLRLTPSLRHRVATTNADDVWSALQNDADSVPDGEMLDVAGALVVWRQGFHSRLRRLDADDDAALRLAIGEGHFAAMCDTLVMRLGEEAGVARAGALLADWLDAGIVVGVDN</sequence>
<reference evidence="2 3" key="1">
    <citation type="journal article" date="2011" name="Curr. Microbiol.">
        <title>Luteibacter jiangsuensis sp. nov.: a methamidophos-degrading bacterium isolated from a methamidophos-manufacturing factory.</title>
        <authorList>
            <person name="Wang L."/>
            <person name="Wang G.L."/>
            <person name="Li S.P."/>
            <person name="Jiang J.D."/>
        </authorList>
    </citation>
    <scope>NUCLEOTIDE SEQUENCE [LARGE SCALE GENOMIC DNA]</scope>
    <source>
        <strain evidence="2 3">CGMCC 1.10133</strain>
    </source>
</reference>
<evidence type="ECO:0000313" key="3">
    <source>
        <dbReference type="Proteomes" id="UP001429601"/>
    </source>
</evidence>
<dbReference type="RefSeq" id="WP_167125008.1">
    <property type="nucleotide sequence ID" value="NZ_JAAQQR010000003.1"/>
</dbReference>
<dbReference type="EMBL" id="JAAQQR010000003">
    <property type="protein sequence ID" value="NID04927.1"/>
    <property type="molecule type" value="Genomic_DNA"/>
</dbReference>
<dbReference type="Proteomes" id="UP001429601">
    <property type="component" value="Unassembled WGS sequence"/>
</dbReference>
<keyword evidence="3" id="KW-1185">Reference proteome</keyword>
<feature type="domain" description="Putative DNA-binding" evidence="1">
    <location>
        <begin position="5"/>
        <end position="91"/>
    </location>
</feature>
<name>A0ABX0Q3F4_9GAMM</name>
<proteinExistence type="predicted"/>
<organism evidence="2 3">
    <name type="scientific">Luteibacter jiangsuensis</name>
    <dbReference type="NCBI Taxonomy" id="637577"/>
    <lineage>
        <taxon>Bacteria</taxon>
        <taxon>Pseudomonadati</taxon>
        <taxon>Pseudomonadota</taxon>
        <taxon>Gammaproteobacteria</taxon>
        <taxon>Lysobacterales</taxon>
        <taxon>Rhodanobacteraceae</taxon>
        <taxon>Luteibacter</taxon>
    </lineage>
</organism>
<protein>
    <submittedName>
        <fullName evidence="2">DUF2063 domain-containing protein</fullName>
    </submittedName>
</protein>